<dbReference type="EMBL" id="FWWW01000008">
    <property type="protein sequence ID" value="SMB79488.1"/>
    <property type="molecule type" value="Genomic_DNA"/>
</dbReference>
<protein>
    <submittedName>
        <fullName evidence="1">Abi family protein</fullName>
    </submittedName>
</protein>
<evidence type="ECO:0000313" key="2">
    <source>
        <dbReference type="Proteomes" id="UP000192266"/>
    </source>
</evidence>
<dbReference type="RefSeq" id="WP_234996879.1">
    <property type="nucleotide sequence ID" value="NZ_FWWW01000008.1"/>
</dbReference>
<gene>
    <name evidence="1" type="ORF">SAMN00120144_4265</name>
</gene>
<sequence>MLQQRGLIIGDHAEAIRHLNNISYYRLAGYLLPLQADKQAHIYKPGSCFETALELYQFDQKLRVLAFDVIERIEVSVRTRLIYTMSHNHSPWWFEEVTLFTSPEDHAEALASIDGELARSHEEFILDHQARYSTDVRRPPAWKTLEIVTLGTLSRLYGNIRKDLAGRDEIAAHFLVPPKQYLSGWLGLR</sequence>
<dbReference type="InterPro" id="IPR011664">
    <property type="entry name" value="Abi_system_AbiD/AbiF-like"/>
</dbReference>
<dbReference type="STRING" id="645990.SAMN00120144_4265"/>
<dbReference type="AlphaFoldDB" id="A0A1W1UEG0"/>
<reference evidence="1 2" key="1">
    <citation type="submission" date="2017-04" db="EMBL/GenBank/DDBJ databases">
        <authorList>
            <person name="Afonso C.L."/>
            <person name="Miller P.J."/>
            <person name="Scott M.A."/>
            <person name="Spackman E."/>
            <person name="Goraichik I."/>
            <person name="Dimitrov K.M."/>
            <person name="Suarez D.L."/>
            <person name="Swayne D.E."/>
        </authorList>
    </citation>
    <scope>NUCLEOTIDE SEQUENCE [LARGE SCALE GENOMIC DNA]</scope>
    <source>
        <strain evidence="1 2">DSM 11622</strain>
    </source>
</reference>
<dbReference type="Pfam" id="PF07751">
    <property type="entry name" value="Abi_2"/>
    <property type="match status" value="1"/>
</dbReference>
<evidence type="ECO:0000313" key="1">
    <source>
        <dbReference type="EMBL" id="SMB79488.1"/>
    </source>
</evidence>
<name>A0A1W1UEG0_9BACT</name>
<proteinExistence type="predicted"/>
<accession>A0A1W1UEG0</accession>
<organism evidence="1 2">
    <name type="scientific">Hymenobacter roseosalivarius DSM 11622</name>
    <dbReference type="NCBI Taxonomy" id="645990"/>
    <lineage>
        <taxon>Bacteria</taxon>
        <taxon>Pseudomonadati</taxon>
        <taxon>Bacteroidota</taxon>
        <taxon>Cytophagia</taxon>
        <taxon>Cytophagales</taxon>
        <taxon>Hymenobacteraceae</taxon>
        <taxon>Hymenobacter</taxon>
    </lineage>
</organism>
<keyword evidence="2" id="KW-1185">Reference proteome</keyword>
<dbReference type="Proteomes" id="UP000192266">
    <property type="component" value="Unassembled WGS sequence"/>
</dbReference>